<evidence type="ECO:0000256" key="7">
    <source>
        <dbReference type="ARBA" id="ARBA00022723"/>
    </source>
</evidence>
<dbReference type="InterPro" id="IPR036135">
    <property type="entry name" value="MoeA_linker/N_sf"/>
</dbReference>
<dbReference type="Proteomes" id="UP000223759">
    <property type="component" value="Unassembled WGS sequence"/>
</dbReference>
<gene>
    <name evidence="13" type="ORF">SAMN05216526_1341</name>
</gene>
<dbReference type="CDD" id="cd00887">
    <property type="entry name" value="MoeA"/>
    <property type="match status" value="1"/>
</dbReference>
<dbReference type="RefSeq" id="WP_076755720.1">
    <property type="nucleotide sequence ID" value="NZ_CP023018.1"/>
</dbReference>
<dbReference type="PANTHER" id="PTHR10192">
    <property type="entry name" value="MOLYBDOPTERIN BIOSYNTHESIS PROTEIN"/>
    <property type="match status" value="1"/>
</dbReference>
<keyword evidence="14" id="KW-1185">Reference proteome</keyword>
<dbReference type="EMBL" id="FTPK01000002">
    <property type="protein sequence ID" value="SIT70551.1"/>
    <property type="molecule type" value="Genomic_DNA"/>
</dbReference>
<dbReference type="GO" id="GO:0005829">
    <property type="term" value="C:cytosol"/>
    <property type="evidence" value="ECO:0007669"/>
    <property type="project" value="TreeGrafter"/>
</dbReference>
<evidence type="ECO:0000256" key="3">
    <source>
        <dbReference type="ARBA" id="ARBA00005046"/>
    </source>
</evidence>
<organism evidence="13 14">
    <name type="scientific">Ectothiorhodosinus mongolicus</name>
    <dbReference type="NCBI Taxonomy" id="233100"/>
    <lineage>
        <taxon>Bacteria</taxon>
        <taxon>Pseudomonadati</taxon>
        <taxon>Pseudomonadota</taxon>
        <taxon>Gammaproteobacteria</taxon>
        <taxon>Chromatiales</taxon>
        <taxon>Ectothiorhodospiraceae</taxon>
        <taxon>Ectothiorhodosinus</taxon>
    </lineage>
</organism>
<dbReference type="EC" id="2.10.1.1" evidence="11"/>
<evidence type="ECO:0000256" key="2">
    <source>
        <dbReference type="ARBA" id="ARBA00002901"/>
    </source>
</evidence>
<dbReference type="InterPro" id="IPR036425">
    <property type="entry name" value="MoaB/Mog-like_dom_sf"/>
</dbReference>
<dbReference type="Pfam" id="PF03453">
    <property type="entry name" value="MoeA_N"/>
    <property type="match status" value="1"/>
</dbReference>
<dbReference type="AlphaFoldDB" id="A0A1R3VZ60"/>
<evidence type="ECO:0000256" key="4">
    <source>
        <dbReference type="ARBA" id="ARBA00010763"/>
    </source>
</evidence>
<evidence type="ECO:0000256" key="9">
    <source>
        <dbReference type="ARBA" id="ARBA00023150"/>
    </source>
</evidence>
<dbReference type="UniPathway" id="UPA00344"/>
<sequence length="403" mass="43164">MPDLYPVELALEKMLEGVAPQGVEQCDLGLAAGRILADSMMATMDVPAFDNSAMDGYALHHIDAGKALKVSQRIAAGVQASALQPGTCARIFTGGQVPPGADCVIAQESTESKGEDEVWIPEGLRAGNNIRPQGCDVRQGEVCLTAGSILEAAALGQLASQGFTRVPVRIRPRLVLLTTGDELIEPGKPLAPGQIYNSNQPMLCRLLERFGAEVVGAWHAPDSYEKTCELLQQAALKSDLVVSTGGVSVGEEDHVKAALQSLGSLEVWRLDLRPGKPLAYGHLPGSQQRSIPFVGLPGNPVSGYVGAWLFLRPLLAKMLACPRRLELPRIQAEAQFEAQNGPRRHYMRVRLNYQSSPPKAEAYLDQSSGVLSSCVQADALACVPGDMRVSQGDLLDCFLLVHD</sequence>
<dbReference type="InterPro" id="IPR005110">
    <property type="entry name" value="MoeA_linker/N"/>
</dbReference>
<evidence type="ECO:0000256" key="11">
    <source>
        <dbReference type="RuleBase" id="RU365090"/>
    </source>
</evidence>
<dbReference type="Pfam" id="PF00994">
    <property type="entry name" value="MoCF_biosynth"/>
    <property type="match status" value="1"/>
</dbReference>
<evidence type="ECO:0000313" key="14">
    <source>
        <dbReference type="Proteomes" id="UP000223759"/>
    </source>
</evidence>
<dbReference type="GO" id="GO:0006777">
    <property type="term" value="P:Mo-molybdopterin cofactor biosynthetic process"/>
    <property type="evidence" value="ECO:0007669"/>
    <property type="project" value="UniProtKB-UniRule"/>
</dbReference>
<dbReference type="Gene3D" id="3.40.980.10">
    <property type="entry name" value="MoaB/Mog-like domain"/>
    <property type="match status" value="1"/>
</dbReference>
<comment type="cofactor">
    <cofactor evidence="1 11">
        <name>Mg(2+)</name>
        <dbReference type="ChEBI" id="CHEBI:18420"/>
    </cofactor>
</comment>
<proteinExistence type="inferred from homology"/>
<comment type="similarity">
    <text evidence="4 11">Belongs to the MoeA family.</text>
</comment>
<keyword evidence="8 11" id="KW-0460">Magnesium</keyword>
<keyword evidence="5 11" id="KW-0500">Molybdenum</keyword>
<reference evidence="13 14" key="1">
    <citation type="submission" date="2017-01" db="EMBL/GenBank/DDBJ databases">
        <authorList>
            <person name="Mah S.A."/>
            <person name="Swanson W.J."/>
            <person name="Moy G.W."/>
            <person name="Vacquier V.D."/>
        </authorList>
    </citation>
    <scope>NUCLEOTIDE SEQUENCE [LARGE SCALE GENOMIC DNA]</scope>
    <source>
        <strain evidence="13 14">M9</strain>
    </source>
</reference>
<name>A0A1R3VZ60_9GAMM</name>
<dbReference type="InterPro" id="IPR005111">
    <property type="entry name" value="MoeA_C_domain_IV"/>
</dbReference>
<comment type="catalytic activity">
    <reaction evidence="10">
        <text>adenylyl-molybdopterin + molybdate = Mo-molybdopterin + AMP + H(+)</text>
        <dbReference type="Rhea" id="RHEA:35047"/>
        <dbReference type="ChEBI" id="CHEBI:15378"/>
        <dbReference type="ChEBI" id="CHEBI:36264"/>
        <dbReference type="ChEBI" id="CHEBI:62727"/>
        <dbReference type="ChEBI" id="CHEBI:71302"/>
        <dbReference type="ChEBI" id="CHEBI:456215"/>
        <dbReference type="EC" id="2.10.1.1"/>
    </reaction>
</comment>
<evidence type="ECO:0000256" key="6">
    <source>
        <dbReference type="ARBA" id="ARBA00022679"/>
    </source>
</evidence>
<dbReference type="FunFam" id="3.40.980.10:FF:000004">
    <property type="entry name" value="Molybdopterin molybdenumtransferase"/>
    <property type="match status" value="1"/>
</dbReference>
<dbReference type="SUPFAM" id="SSF53218">
    <property type="entry name" value="Molybdenum cofactor biosynthesis proteins"/>
    <property type="match status" value="1"/>
</dbReference>
<keyword evidence="7 11" id="KW-0479">Metal-binding</keyword>
<dbReference type="InterPro" id="IPR038987">
    <property type="entry name" value="MoeA-like"/>
</dbReference>
<dbReference type="InterPro" id="IPR036688">
    <property type="entry name" value="MoeA_C_domain_IV_sf"/>
</dbReference>
<dbReference type="SUPFAM" id="SSF63867">
    <property type="entry name" value="MoeA C-terminal domain-like"/>
    <property type="match status" value="1"/>
</dbReference>
<evidence type="ECO:0000256" key="5">
    <source>
        <dbReference type="ARBA" id="ARBA00022505"/>
    </source>
</evidence>
<evidence type="ECO:0000256" key="8">
    <source>
        <dbReference type="ARBA" id="ARBA00022842"/>
    </source>
</evidence>
<dbReference type="GO" id="GO:0046872">
    <property type="term" value="F:metal ion binding"/>
    <property type="evidence" value="ECO:0007669"/>
    <property type="project" value="UniProtKB-UniRule"/>
</dbReference>
<evidence type="ECO:0000259" key="12">
    <source>
        <dbReference type="SMART" id="SM00852"/>
    </source>
</evidence>
<accession>A0A1R3VZ60</accession>
<evidence type="ECO:0000256" key="10">
    <source>
        <dbReference type="ARBA" id="ARBA00047317"/>
    </source>
</evidence>
<dbReference type="NCBIfam" id="NF045515">
    <property type="entry name" value="Glp_gephyrin"/>
    <property type="match status" value="1"/>
</dbReference>
<keyword evidence="9 11" id="KW-0501">Molybdenum cofactor biosynthesis</keyword>
<dbReference type="PANTHER" id="PTHR10192:SF5">
    <property type="entry name" value="GEPHYRIN"/>
    <property type="match status" value="1"/>
</dbReference>
<keyword evidence="6 11" id="KW-0808">Transferase</keyword>
<dbReference type="Gene3D" id="3.90.105.10">
    <property type="entry name" value="Molybdopterin biosynthesis moea protein, domain 2"/>
    <property type="match status" value="1"/>
</dbReference>
<dbReference type="SMART" id="SM00852">
    <property type="entry name" value="MoCF_biosynth"/>
    <property type="match status" value="1"/>
</dbReference>
<protein>
    <recommendedName>
        <fullName evidence="11">Molybdopterin molybdenumtransferase</fullName>
        <ecNumber evidence="11">2.10.1.1</ecNumber>
    </recommendedName>
</protein>
<dbReference type="Gene3D" id="2.40.340.10">
    <property type="entry name" value="MoeA, C-terminal, domain IV"/>
    <property type="match status" value="1"/>
</dbReference>
<comment type="function">
    <text evidence="2 11">Catalyzes the insertion of molybdate into adenylated molybdopterin with the concomitant release of AMP.</text>
</comment>
<dbReference type="Pfam" id="PF03454">
    <property type="entry name" value="MoeA_C"/>
    <property type="match status" value="1"/>
</dbReference>
<evidence type="ECO:0000256" key="1">
    <source>
        <dbReference type="ARBA" id="ARBA00001946"/>
    </source>
</evidence>
<dbReference type="OrthoDB" id="9804758at2"/>
<feature type="domain" description="MoaB/Mog" evidence="12">
    <location>
        <begin position="175"/>
        <end position="317"/>
    </location>
</feature>
<dbReference type="InterPro" id="IPR001453">
    <property type="entry name" value="MoaB/Mog_dom"/>
</dbReference>
<evidence type="ECO:0000313" key="13">
    <source>
        <dbReference type="EMBL" id="SIT70551.1"/>
    </source>
</evidence>
<dbReference type="STRING" id="233100.SAMN05216526_1341"/>
<dbReference type="Gene3D" id="2.170.190.11">
    <property type="entry name" value="Molybdopterin biosynthesis moea protein, domain 3"/>
    <property type="match status" value="1"/>
</dbReference>
<comment type="pathway">
    <text evidence="3 11">Cofactor biosynthesis; molybdopterin biosynthesis.</text>
</comment>
<dbReference type="SUPFAM" id="SSF63882">
    <property type="entry name" value="MoeA N-terminal region -like"/>
    <property type="match status" value="1"/>
</dbReference>
<dbReference type="GO" id="GO:0061599">
    <property type="term" value="F:molybdopterin molybdotransferase activity"/>
    <property type="evidence" value="ECO:0007669"/>
    <property type="project" value="UniProtKB-UniRule"/>
</dbReference>